<dbReference type="CDD" id="cd06259">
    <property type="entry name" value="YdcF-like"/>
    <property type="match status" value="1"/>
</dbReference>
<reference evidence="3 5" key="2">
    <citation type="submission" date="2019-05" db="EMBL/GenBank/DDBJ databases">
        <title>Genome sequence of Moorella thermoacetica ATCC 33924.</title>
        <authorList>
            <person name="Poehlein A."/>
            <person name="Bengelsdorf F.R."/>
            <person name="Duerre P."/>
            <person name="Daniel R."/>
        </authorList>
    </citation>
    <scope>NUCLEOTIDE SEQUENCE [LARGE SCALE GENOMIC DNA]</scope>
    <source>
        <strain evidence="3 5">ATCC 33924</strain>
    </source>
</reference>
<dbReference type="GO" id="GO:0005886">
    <property type="term" value="C:plasma membrane"/>
    <property type="evidence" value="ECO:0007669"/>
    <property type="project" value="TreeGrafter"/>
</dbReference>
<name>A0AAC9HGH2_NEOTH</name>
<gene>
    <name evidence="2" type="ORF">Maut_00871</name>
    <name evidence="3" type="ORF">MTAT_18630</name>
</gene>
<evidence type="ECO:0000313" key="4">
    <source>
        <dbReference type="Proteomes" id="UP000094598"/>
    </source>
</evidence>
<proteinExistence type="predicted"/>
<evidence type="ECO:0000313" key="5">
    <source>
        <dbReference type="Proteomes" id="UP000322283"/>
    </source>
</evidence>
<dbReference type="AlphaFoldDB" id="A0AAC9HGH2"/>
<sequence length="210" mass="23588">MCTVYHNMKALKHKGLGLLIITAGLSLFLLTTKSFWLPFVASWLMVGDKNLHPVDVIIVLSGEQGERVATGVKLYQEGLAPRLLMTGGPVEWNVAAADIMAEQAKFLGVPEKDIVLEERATSTYENALYSLGILKKNGWHSAIVVTSPYHLRRTRLAFNNAFRGSGIRLSFYGAEDPWLDPTRWWLQDRGIEVVGLEYFKLAWYVIHNGI</sequence>
<evidence type="ECO:0000313" key="3">
    <source>
        <dbReference type="EMBL" id="TYL13037.1"/>
    </source>
</evidence>
<keyword evidence="5" id="KW-1185">Reference proteome</keyword>
<reference evidence="2 4" key="1">
    <citation type="submission" date="2016-08" db="EMBL/GenBank/DDBJ databases">
        <title>Moorella thermoacetica DSM 103132.</title>
        <authorList>
            <person name="Jendresen C.B."/>
            <person name="Redl S.M."/>
            <person name="Jensen T.O."/>
            <person name="Nielsen A.T."/>
        </authorList>
    </citation>
    <scope>NUCLEOTIDE SEQUENCE [LARGE SCALE GENOMIC DNA]</scope>
    <source>
        <strain evidence="2 4">DSM 103132</strain>
    </source>
</reference>
<dbReference type="Pfam" id="PF02698">
    <property type="entry name" value="DUF218"/>
    <property type="match status" value="1"/>
</dbReference>
<dbReference type="InterPro" id="IPR014729">
    <property type="entry name" value="Rossmann-like_a/b/a_fold"/>
</dbReference>
<dbReference type="Proteomes" id="UP000322283">
    <property type="component" value="Unassembled WGS sequence"/>
</dbReference>
<evidence type="ECO:0000259" key="1">
    <source>
        <dbReference type="Pfam" id="PF02698"/>
    </source>
</evidence>
<dbReference type="EMBL" id="VCDX01000005">
    <property type="protein sequence ID" value="TYL13037.1"/>
    <property type="molecule type" value="Genomic_DNA"/>
</dbReference>
<dbReference type="PANTHER" id="PTHR30336:SF20">
    <property type="entry name" value="DUF218 DOMAIN-CONTAINING PROTEIN"/>
    <property type="match status" value="1"/>
</dbReference>
<dbReference type="Gene3D" id="3.40.50.620">
    <property type="entry name" value="HUPs"/>
    <property type="match status" value="1"/>
</dbReference>
<organism evidence="2 4">
    <name type="scientific">Neomoorella thermoacetica</name>
    <name type="common">Clostridium thermoaceticum</name>
    <dbReference type="NCBI Taxonomy" id="1525"/>
    <lineage>
        <taxon>Bacteria</taxon>
        <taxon>Bacillati</taxon>
        <taxon>Bacillota</taxon>
        <taxon>Clostridia</taxon>
        <taxon>Neomoorellales</taxon>
        <taxon>Neomoorellaceae</taxon>
        <taxon>Neomoorella</taxon>
    </lineage>
</organism>
<dbReference type="PANTHER" id="PTHR30336">
    <property type="entry name" value="INNER MEMBRANE PROTEIN, PROBABLE PERMEASE"/>
    <property type="match status" value="1"/>
</dbReference>
<dbReference type="Proteomes" id="UP000094598">
    <property type="component" value="Chromosome"/>
</dbReference>
<accession>A0AAC9HGH2</accession>
<dbReference type="InterPro" id="IPR051599">
    <property type="entry name" value="Cell_Envelope_Assoc"/>
</dbReference>
<protein>
    <recommendedName>
        <fullName evidence="1">DUF218 domain-containing protein</fullName>
    </recommendedName>
</protein>
<feature type="domain" description="DUF218" evidence="1">
    <location>
        <begin position="55"/>
        <end position="166"/>
    </location>
</feature>
<dbReference type="InterPro" id="IPR003848">
    <property type="entry name" value="DUF218"/>
</dbReference>
<dbReference type="EMBL" id="CP017019">
    <property type="protein sequence ID" value="AOQ23329.1"/>
    <property type="molecule type" value="Genomic_DNA"/>
</dbReference>
<evidence type="ECO:0000313" key="2">
    <source>
        <dbReference type="EMBL" id="AOQ23329.1"/>
    </source>
</evidence>